<dbReference type="Pfam" id="PF00364">
    <property type="entry name" value="Biotin_lipoyl"/>
    <property type="match status" value="1"/>
</dbReference>
<dbReference type="EMBL" id="FNBJ01000017">
    <property type="protein sequence ID" value="SDF61631.1"/>
    <property type="molecule type" value="Genomic_DNA"/>
</dbReference>
<evidence type="ECO:0000256" key="6">
    <source>
        <dbReference type="ARBA" id="ARBA00023267"/>
    </source>
</evidence>
<dbReference type="EMBL" id="FOHG01000017">
    <property type="protein sequence ID" value="SET01642.1"/>
    <property type="molecule type" value="Genomic_DNA"/>
</dbReference>
<protein>
    <submittedName>
        <fullName evidence="10">Oxaloacetate decarboxylase gamma subunit</fullName>
    </submittedName>
    <submittedName>
        <fullName evidence="11">Oxaloacetate decarboxylase, gamma chain</fullName>
    </submittedName>
</protein>
<comment type="subcellular location">
    <subcellularLocation>
        <location evidence="1">Cell membrane</location>
    </subcellularLocation>
</comment>
<dbReference type="Proteomes" id="UP000295758">
    <property type="component" value="Unassembled WGS sequence"/>
</dbReference>
<evidence type="ECO:0000313" key="14">
    <source>
        <dbReference type="EMBL" id="SET01642.1"/>
    </source>
</evidence>
<evidence type="ECO:0000256" key="3">
    <source>
        <dbReference type="ARBA" id="ARBA00022692"/>
    </source>
</evidence>
<evidence type="ECO:0000313" key="17">
    <source>
        <dbReference type="Proteomes" id="UP000198945"/>
    </source>
</evidence>
<dbReference type="PANTHER" id="PTHR45266">
    <property type="entry name" value="OXALOACETATE DECARBOXYLASE ALPHA CHAIN"/>
    <property type="match status" value="1"/>
</dbReference>
<evidence type="ECO:0000313" key="13">
    <source>
        <dbReference type="EMBL" id="SDI66128.1"/>
    </source>
</evidence>
<sequence>MNVLGETLEITIIGLSVVFLVLLLLTIILKLQGWLMEKFFLKSKKGTHKQIERTKNIKKEKKNKRAVIAAAIDSYIKDHPIEFIKQEGRKMQKYRISIDNEVYEVEVERVDEDNNIKSINKNSSQNNSKFSNVSKNNNDSKLGKQSAAKSRAAQIKNEGKIENASDGEDGEIKVKAPMPGQILMLSVEEGEEVEEGSHLAVLEAMKMENDITAPGDGVIKEICVKEGKEVNSGDTLFIITNG</sequence>
<evidence type="ECO:0000259" key="9">
    <source>
        <dbReference type="PROSITE" id="PS50968"/>
    </source>
</evidence>
<evidence type="ECO:0000256" key="8">
    <source>
        <dbReference type="SAM" id="Phobius"/>
    </source>
</evidence>
<dbReference type="PROSITE" id="PS50968">
    <property type="entry name" value="BIOTINYL_LIPOYL"/>
    <property type="match status" value="1"/>
</dbReference>
<keyword evidence="2" id="KW-1003">Cell membrane</keyword>
<reference evidence="16 18" key="2">
    <citation type="submission" date="2016-10" db="EMBL/GenBank/DDBJ databases">
        <authorList>
            <person name="Varghese N."/>
            <person name="Submissions S."/>
        </authorList>
    </citation>
    <scope>NUCLEOTIDE SEQUENCE [LARGE SCALE GENOMIC DNA]</scope>
    <source>
        <strain evidence="11 21">WG10</strain>
        <strain evidence="12 18">WG2</strain>
        <strain evidence="14 16">WG5</strain>
    </source>
</reference>
<evidence type="ECO:0000313" key="12">
    <source>
        <dbReference type="EMBL" id="SDF61631.1"/>
    </source>
</evidence>
<evidence type="ECO:0000256" key="5">
    <source>
        <dbReference type="ARBA" id="ARBA00023136"/>
    </source>
</evidence>
<evidence type="ECO:0000256" key="2">
    <source>
        <dbReference type="ARBA" id="ARBA00022475"/>
    </source>
</evidence>
<dbReference type="STRING" id="54121.SAMN04515653_13821"/>
<name>A0A1G6LIR4_9FIRM</name>
<gene>
    <name evidence="15" type="ORF">BY453_1186</name>
    <name evidence="10" type="ORF">C8C78_10473</name>
    <name evidence="11" type="ORF">SAMN04488597_10671</name>
    <name evidence="12" type="ORF">SAMN04488598_11722</name>
    <name evidence="14" type="ORF">SAMN04515652_11731</name>
    <name evidence="13" type="ORF">SAMN04515654_11122</name>
</gene>
<dbReference type="OrthoDB" id="9812676at2"/>
<keyword evidence="4 8" id="KW-1133">Transmembrane helix</keyword>
<dbReference type="Pfam" id="PF04277">
    <property type="entry name" value="OAD_gamma"/>
    <property type="match status" value="1"/>
</dbReference>
<dbReference type="AlphaFoldDB" id="A0A1G6LIR4"/>
<keyword evidence="5 8" id="KW-0472">Membrane</keyword>
<evidence type="ECO:0000313" key="21">
    <source>
        <dbReference type="Proteomes" id="UP000324896"/>
    </source>
</evidence>
<dbReference type="InterPro" id="IPR011053">
    <property type="entry name" value="Single_hybrid_motif"/>
</dbReference>
<dbReference type="GO" id="GO:0005886">
    <property type="term" value="C:plasma membrane"/>
    <property type="evidence" value="ECO:0007669"/>
    <property type="project" value="UniProtKB-SubCell"/>
</dbReference>
<feature type="compositionally biased region" description="Low complexity" evidence="7">
    <location>
        <begin position="116"/>
        <end position="140"/>
    </location>
</feature>
<evidence type="ECO:0000256" key="4">
    <source>
        <dbReference type="ARBA" id="ARBA00022989"/>
    </source>
</evidence>
<accession>A0A1G6LIR4</accession>
<dbReference type="Gene3D" id="2.40.50.100">
    <property type="match status" value="1"/>
</dbReference>
<keyword evidence="18" id="KW-1185">Reference proteome</keyword>
<evidence type="ECO:0000313" key="15">
    <source>
        <dbReference type="EMBL" id="TDS29121.1"/>
    </source>
</evidence>
<evidence type="ECO:0000256" key="1">
    <source>
        <dbReference type="ARBA" id="ARBA00004236"/>
    </source>
</evidence>
<dbReference type="EMBL" id="SOAA01000018">
    <property type="protein sequence ID" value="TDS29121.1"/>
    <property type="molecule type" value="Genomic_DNA"/>
</dbReference>
<reference evidence="13 17" key="1">
    <citation type="submission" date="2016-10" db="EMBL/GenBank/DDBJ databases">
        <authorList>
            <person name="de Groot N.N."/>
        </authorList>
    </citation>
    <scope>NUCLEOTIDE SEQUENCE [LARGE SCALE GENOMIC DNA]</scope>
    <source>
        <strain evidence="13 17">WG7</strain>
    </source>
</reference>
<feature type="region of interest" description="Disordered" evidence="7">
    <location>
        <begin position="116"/>
        <end position="174"/>
    </location>
</feature>
<evidence type="ECO:0000313" key="11">
    <source>
        <dbReference type="EMBL" id="SDC43083.1"/>
    </source>
</evidence>
<dbReference type="InterPro" id="IPR000089">
    <property type="entry name" value="Biotin_lipoyl"/>
</dbReference>
<reference evidence="15 20" key="4">
    <citation type="submission" date="2019-03" db="EMBL/GenBank/DDBJ databases">
        <title>Deep subsurface shale carbon reservoir microbial communities from Ohio and West Virginia, USA.</title>
        <authorList>
            <person name="Wrighton K."/>
        </authorList>
    </citation>
    <scope>NUCLEOTIDE SEQUENCE [LARGE SCALE GENOMIC DNA]</scope>
    <source>
        <strain evidence="15 20">UTICA-S4D12</strain>
    </source>
</reference>
<dbReference type="PANTHER" id="PTHR45266:SF3">
    <property type="entry name" value="OXALOACETATE DECARBOXYLASE ALPHA CHAIN"/>
    <property type="match status" value="1"/>
</dbReference>
<evidence type="ECO:0000313" key="18">
    <source>
        <dbReference type="Proteomes" id="UP000199519"/>
    </source>
</evidence>
<dbReference type="Proteomes" id="UP000247389">
    <property type="component" value="Unassembled WGS sequence"/>
</dbReference>
<organism evidence="11 21">
    <name type="scientific">Halanaerobium congolense</name>
    <dbReference type="NCBI Taxonomy" id="54121"/>
    <lineage>
        <taxon>Bacteria</taxon>
        <taxon>Bacillati</taxon>
        <taxon>Bacillota</taxon>
        <taxon>Clostridia</taxon>
        <taxon>Halanaerobiales</taxon>
        <taxon>Halanaerobiaceae</taxon>
        <taxon>Halanaerobium</taxon>
    </lineage>
</organism>
<feature type="domain" description="Lipoyl-binding" evidence="9">
    <location>
        <begin position="171"/>
        <end position="240"/>
    </location>
</feature>
<dbReference type="SUPFAM" id="SSF51230">
    <property type="entry name" value="Single hybrid motif"/>
    <property type="match status" value="1"/>
</dbReference>
<evidence type="ECO:0000313" key="20">
    <source>
        <dbReference type="Proteomes" id="UP000295758"/>
    </source>
</evidence>
<dbReference type="GO" id="GO:0015081">
    <property type="term" value="F:sodium ion transmembrane transporter activity"/>
    <property type="evidence" value="ECO:0007669"/>
    <property type="project" value="InterPro"/>
</dbReference>
<dbReference type="CDD" id="cd06850">
    <property type="entry name" value="biotinyl_domain"/>
    <property type="match status" value="1"/>
</dbReference>
<evidence type="ECO:0000256" key="7">
    <source>
        <dbReference type="SAM" id="MobiDB-lite"/>
    </source>
</evidence>
<evidence type="ECO:0000313" key="10">
    <source>
        <dbReference type="EMBL" id="PXV68686.1"/>
    </source>
</evidence>
<keyword evidence="6" id="KW-0092">Biotin</keyword>
<evidence type="ECO:0000313" key="19">
    <source>
        <dbReference type="Proteomes" id="UP000247389"/>
    </source>
</evidence>
<dbReference type="Proteomes" id="UP000324896">
    <property type="component" value="Unassembled WGS sequence"/>
</dbReference>
<feature type="transmembrane region" description="Helical" evidence="8">
    <location>
        <begin position="12"/>
        <end position="35"/>
    </location>
</feature>
<dbReference type="Proteomes" id="UP000198612">
    <property type="component" value="Unassembled WGS sequence"/>
</dbReference>
<dbReference type="Proteomes" id="UP000198945">
    <property type="component" value="Unassembled WGS sequence"/>
</dbReference>
<dbReference type="Proteomes" id="UP000199519">
    <property type="component" value="Unassembled WGS sequence"/>
</dbReference>
<dbReference type="EMBL" id="FNEH01000011">
    <property type="protein sequence ID" value="SDI66128.1"/>
    <property type="molecule type" value="Genomic_DNA"/>
</dbReference>
<dbReference type="InterPro" id="IPR050709">
    <property type="entry name" value="Biotin_Carboxyl_Carrier/Decarb"/>
</dbReference>
<dbReference type="EMBL" id="FMYT01000006">
    <property type="protein sequence ID" value="SDC43083.1"/>
    <property type="molecule type" value="Genomic_DNA"/>
</dbReference>
<reference evidence="10 19" key="3">
    <citation type="submission" date="2018-04" db="EMBL/GenBank/DDBJ databases">
        <title>Subsurface microbial communities from deep shales in Ohio and West Virginia, USA.</title>
        <authorList>
            <person name="Wrighton K."/>
        </authorList>
    </citation>
    <scope>NUCLEOTIDE SEQUENCE [LARGE SCALE GENOMIC DNA]</scope>
    <source>
        <strain evidence="10 19">MSL28</strain>
    </source>
</reference>
<keyword evidence="3 8" id="KW-0812">Transmembrane</keyword>
<dbReference type="FunFam" id="2.40.50.100:FF:000003">
    <property type="entry name" value="Acetyl-CoA carboxylase biotin carboxyl carrier protein"/>
    <property type="match status" value="1"/>
</dbReference>
<proteinExistence type="predicted"/>
<dbReference type="InterPro" id="IPR005899">
    <property type="entry name" value="Na_pump_deCOase"/>
</dbReference>
<dbReference type="GO" id="GO:0036376">
    <property type="term" value="P:sodium ion export across plasma membrane"/>
    <property type="evidence" value="ECO:0007669"/>
    <property type="project" value="InterPro"/>
</dbReference>
<evidence type="ECO:0000313" key="16">
    <source>
        <dbReference type="Proteomes" id="UP000198612"/>
    </source>
</evidence>
<dbReference type="RefSeq" id="WP_073159964.1">
    <property type="nucleotide sequence ID" value="NZ_FMYT01000006.1"/>
</dbReference>
<dbReference type="EMBL" id="QICM01000004">
    <property type="protein sequence ID" value="PXV68686.1"/>
    <property type="molecule type" value="Genomic_DNA"/>
</dbReference>